<protein>
    <recommendedName>
        <fullName evidence="4">Cyclin N-terminal domain-containing protein</fullName>
    </recommendedName>
</protein>
<dbReference type="EMBL" id="JAHRHJ020000009">
    <property type="protein sequence ID" value="KAH9301445.1"/>
    <property type="molecule type" value="Genomic_DNA"/>
</dbReference>
<organism evidence="5 6">
    <name type="scientific">Taxus chinensis</name>
    <name type="common">Chinese yew</name>
    <name type="synonym">Taxus wallichiana var. chinensis</name>
    <dbReference type="NCBI Taxonomy" id="29808"/>
    <lineage>
        <taxon>Eukaryota</taxon>
        <taxon>Viridiplantae</taxon>
        <taxon>Streptophyta</taxon>
        <taxon>Embryophyta</taxon>
        <taxon>Tracheophyta</taxon>
        <taxon>Spermatophyta</taxon>
        <taxon>Pinopsida</taxon>
        <taxon>Pinidae</taxon>
        <taxon>Conifers II</taxon>
        <taxon>Cupressales</taxon>
        <taxon>Taxaceae</taxon>
        <taxon>Taxus</taxon>
    </lineage>
</organism>
<evidence type="ECO:0000259" key="4">
    <source>
        <dbReference type="Pfam" id="PF00134"/>
    </source>
</evidence>
<dbReference type="InterPro" id="IPR048258">
    <property type="entry name" value="Cyclins_cyclin-box"/>
</dbReference>
<dbReference type="GO" id="GO:0051301">
    <property type="term" value="P:cell division"/>
    <property type="evidence" value="ECO:0007669"/>
    <property type="project" value="UniProtKB-KW"/>
</dbReference>
<evidence type="ECO:0000256" key="1">
    <source>
        <dbReference type="ARBA" id="ARBA00022618"/>
    </source>
</evidence>
<evidence type="ECO:0000313" key="6">
    <source>
        <dbReference type="Proteomes" id="UP000824469"/>
    </source>
</evidence>
<dbReference type="AlphaFoldDB" id="A0AA38CJB8"/>
<keyword evidence="6" id="KW-1185">Reference proteome</keyword>
<dbReference type="InterPro" id="IPR006671">
    <property type="entry name" value="Cyclin_N"/>
</dbReference>
<evidence type="ECO:0000313" key="5">
    <source>
        <dbReference type="EMBL" id="KAH9301445.1"/>
    </source>
</evidence>
<keyword evidence="2" id="KW-0195">Cyclin</keyword>
<keyword evidence="3" id="KW-0131">Cell cycle</keyword>
<gene>
    <name evidence="5" type="ORF">KI387_013028</name>
</gene>
<dbReference type="SUPFAM" id="SSF47954">
    <property type="entry name" value="Cyclin-like"/>
    <property type="match status" value="1"/>
</dbReference>
<evidence type="ECO:0000256" key="3">
    <source>
        <dbReference type="ARBA" id="ARBA00023306"/>
    </source>
</evidence>
<sequence length="171" mass="19132">MRSYLCCKEKMAPGMVDEMARLCTAKMFSFNGDSLFCEEEIGRFSPWKDDAGSAFESSQEVIDLPVQFLGDDEIVGVLLAKEASFMPGDEYFSRLQSNALRVARCGAVRWMLKASGHFNFSPHTVSSAVNCLDRFLARNLHKPWKSWMIDLLGVGCLSVAVKQDEVHVPLL</sequence>
<dbReference type="Pfam" id="PF00134">
    <property type="entry name" value="Cyclin_N"/>
    <property type="match status" value="1"/>
</dbReference>
<name>A0AA38CJB8_TAXCH</name>
<reference evidence="5 6" key="1">
    <citation type="journal article" date="2021" name="Nat. Plants">
        <title>The Taxus genome provides insights into paclitaxel biosynthesis.</title>
        <authorList>
            <person name="Xiong X."/>
            <person name="Gou J."/>
            <person name="Liao Q."/>
            <person name="Li Y."/>
            <person name="Zhou Q."/>
            <person name="Bi G."/>
            <person name="Li C."/>
            <person name="Du R."/>
            <person name="Wang X."/>
            <person name="Sun T."/>
            <person name="Guo L."/>
            <person name="Liang H."/>
            <person name="Lu P."/>
            <person name="Wu Y."/>
            <person name="Zhang Z."/>
            <person name="Ro D.K."/>
            <person name="Shang Y."/>
            <person name="Huang S."/>
            <person name="Yan J."/>
        </authorList>
    </citation>
    <scope>NUCLEOTIDE SEQUENCE [LARGE SCALE GENOMIC DNA]</scope>
    <source>
        <strain evidence="5">Ta-2019</strain>
    </source>
</reference>
<dbReference type="PROSITE" id="PS00292">
    <property type="entry name" value="CYCLINS"/>
    <property type="match status" value="1"/>
</dbReference>
<proteinExistence type="predicted"/>
<feature type="domain" description="Cyclin N-terminal" evidence="4">
    <location>
        <begin position="74"/>
        <end position="170"/>
    </location>
</feature>
<dbReference type="InterPro" id="IPR036915">
    <property type="entry name" value="Cyclin-like_sf"/>
</dbReference>
<evidence type="ECO:0000256" key="2">
    <source>
        <dbReference type="ARBA" id="ARBA00023127"/>
    </source>
</evidence>
<accession>A0AA38CJB8</accession>
<keyword evidence="1" id="KW-0132">Cell division</keyword>
<dbReference type="Proteomes" id="UP000824469">
    <property type="component" value="Unassembled WGS sequence"/>
</dbReference>
<comment type="caution">
    <text evidence="5">The sequence shown here is derived from an EMBL/GenBank/DDBJ whole genome shotgun (WGS) entry which is preliminary data.</text>
</comment>
<dbReference type="Gene3D" id="1.10.472.10">
    <property type="entry name" value="Cyclin-like"/>
    <property type="match status" value="1"/>
</dbReference>